<evidence type="ECO:0000313" key="1">
    <source>
        <dbReference type="EMBL" id="PPS03683.1"/>
    </source>
</evidence>
<evidence type="ECO:0000313" key="2">
    <source>
        <dbReference type="Proteomes" id="UP000239757"/>
    </source>
</evidence>
<proteinExistence type="predicted"/>
<dbReference type="Proteomes" id="UP000239757">
    <property type="component" value="Unassembled WGS sequence"/>
</dbReference>
<protein>
    <submittedName>
        <fullName evidence="1">Uncharacterized protein</fullName>
    </submittedName>
</protein>
<reference evidence="1 2" key="1">
    <citation type="submission" date="2015-01" db="EMBL/GenBank/DDBJ databases">
        <title>Genome of allotetraploid Gossypium barbadense reveals genomic plasticity and fiber elongation in cotton evolution.</title>
        <authorList>
            <person name="Chen X."/>
            <person name="Liu X."/>
            <person name="Zhao B."/>
            <person name="Zheng H."/>
            <person name="Hu Y."/>
            <person name="Lu G."/>
            <person name="Yang C."/>
            <person name="Chen J."/>
            <person name="Shan C."/>
            <person name="Zhang L."/>
            <person name="Zhou Y."/>
            <person name="Wang L."/>
            <person name="Guo W."/>
            <person name="Bai Y."/>
            <person name="Ruan J."/>
            <person name="Shangguan X."/>
            <person name="Mao Y."/>
            <person name="Jiang J."/>
            <person name="Zhu Y."/>
            <person name="Lei J."/>
            <person name="Kang H."/>
            <person name="Chen S."/>
            <person name="He X."/>
            <person name="Wang R."/>
            <person name="Wang Y."/>
            <person name="Chen J."/>
            <person name="Wang L."/>
            <person name="Yu S."/>
            <person name="Wang B."/>
            <person name="Wei J."/>
            <person name="Song S."/>
            <person name="Lu X."/>
            <person name="Gao Z."/>
            <person name="Gu W."/>
            <person name="Deng X."/>
            <person name="Ma D."/>
            <person name="Wang S."/>
            <person name="Liang W."/>
            <person name="Fang L."/>
            <person name="Cai C."/>
            <person name="Zhu X."/>
            <person name="Zhou B."/>
            <person name="Zhang Y."/>
            <person name="Chen Z."/>
            <person name="Xu S."/>
            <person name="Zhu R."/>
            <person name="Wang S."/>
            <person name="Zhang T."/>
            <person name="Zhao G."/>
        </authorList>
    </citation>
    <scope>NUCLEOTIDE SEQUENCE [LARGE SCALE GENOMIC DNA]</scope>
    <source>
        <strain evidence="2">cv. Xinhai21</strain>
        <tissue evidence="1">Leaf</tissue>
    </source>
</reference>
<gene>
    <name evidence="1" type="ORF">GOBAR_AA16972</name>
</gene>
<dbReference type="EMBL" id="KZ664703">
    <property type="protein sequence ID" value="PPS03683.1"/>
    <property type="molecule type" value="Genomic_DNA"/>
</dbReference>
<dbReference type="AlphaFoldDB" id="A0A2P5XK09"/>
<organism evidence="1 2">
    <name type="scientific">Gossypium barbadense</name>
    <name type="common">Sea Island cotton</name>
    <name type="synonym">Hibiscus barbadensis</name>
    <dbReference type="NCBI Taxonomy" id="3634"/>
    <lineage>
        <taxon>Eukaryota</taxon>
        <taxon>Viridiplantae</taxon>
        <taxon>Streptophyta</taxon>
        <taxon>Embryophyta</taxon>
        <taxon>Tracheophyta</taxon>
        <taxon>Spermatophyta</taxon>
        <taxon>Magnoliopsida</taxon>
        <taxon>eudicotyledons</taxon>
        <taxon>Gunneridae</taxon>
        <taxon>Pentapetalae</taxon>
        <taxon>rosids</taxon>
        <taxon>malvids</taxon>
        <taxon>Malvales</taxon>
        <taxon>Malvaceae</taxon>
        <taxon>Malvoideae</taxon>
        <taxon>Gossypium</taxon>
    </lineage>
</organism>
<sequence length="101" mass="11711">MAEIGIDTLAPQHAAGWDVDTPLPHVFTVAVGSRWFRVHCRRYGGRYRIYGDNWSSFVESNVGAVVSLYAREEDQDFHNLQGHYTRRMIKLILYLELQWVG</sequence>
<accession>A0A2P5XK09</accession>
<name>A0A2P5XK09_GOSBA</name>